<evidence type="ECO:0000313" key="2">
    <source>
        <dbReference type="EMBL" id="ETO33445.1"/>
    </source>
</evidence>
<gene>
    <name evidence="2" type="ORF">RFI_03662</name>
</gene>
<reference evidence="2 3" key="1">
    <citation type="journal article" date="2013" name="Curr. Biol.">
        <title>The Genome of the Foraminiferan Reticulomyxa filosa.</title>
        <authorList>
            <person name="Glockner G."/>
            <person name="Hulsmann N."/>
            <person name="Schleicher M."/>
            <person name="Noegel A.A."/>
            <person name="Eichinger L."/>
            <person name="Gallinger C."/>
            <person name="Pawlowski J."/>
            <person name="Sierra R."/>
            <person name="Euteneuer U."/>
            <person name="Pillet L."/>
            <person name="Moustafa A."/>
            <person name="Platzer M."/>
            <person name="Groth M."/>
            <person name="Szafranski K."/>
            <person name="Schliwa M."/>
        </authorList>
    </citation>
    <scope>NUCLEOTIDE SEQUENCE [LARGE SCALE GENOMIC DNA]</scope>
</reference>
<dbReference type="AlphaFoldDB" id="X6P4J0"/>
<evidence type="ECO:0000313" key="3">
    <source>
        <dbReference type="Proteomes" id="UP000023152"/>
    </source>
</evidence>
<dbReference type="Proteomes" id="UP000023152">
    <property type="component" value="Unassembled WGS sequence"/>
</dbReference>
<keyword evidence="3" id="KW-1185">Reference proteome</keyword>
<protein>
    <submittedName>
        <fullName evidence="2">Uncharacterized protein</fullName>
    </submittedName>
</protein>
<organism evidence="2 3">
    <name type="scientific">Reticulomyxa filosa</name>
    <dbReference type="NCBI Taxonomy" id="46433"/>
    <lineage>
        <taxon>Eukaryota</taxon>
        <taxon>Sar</taxon>
        <taxon>Rhizaria</taxon>
        <taxon>Retaria</taxon>
        <taxon>Foraminifera</taxon>
        <taxon>Monothalamids</taxon>
        <taxon>Reticulomyxidae</taxon>
        <taxon>Reticulomyxa</taxon>
    </lineage>
</organism>
<feature type="compositionally biased region" description="Basic and acidic residues" evidence="1">
    <location>
        <begin position="110"/>
        <end position="121"/>
    </location>
</feature>
<feature type="region of interest" description="Disordered" evidence="1">
    <location>
        <begin position="94"/>
        <end position="127"/>
    </location>
</feature>
<name>X6P4J0_RETFI</name>
<sequence>MKLIPFRVFIALNRTTKFGEEIVTLYLCCTERERERRERSWNCEYIKQLQPTSEQLVTQIHAEYIRKLEEKENKHKKTAVGIGENICFVTSRKTNNKKKGEKSEGEEEEEKKQKRAKEAIKKKSKKK</sequence>
<evidence type="ECO:0000256" key="1">
    <source>
        <dbReference type="SAM" id="MobiDB-lite"/>
    </source>
</evidence>
<accession>X6P4J0</accession>
<proteinExistence type="predicted"/>
<comment type="caution">
    <text evidence="2">The sequence shown here is derived from an EMBL/GenBank/DDBJ whole genome shotgun (WGS) entry which is preliminary data.</text>
</comment>
<dbReference type="EMBL" id="ASPP01003387">
    <property type="protein sequence ID" value="ETO33445.1"/>
    <property type="molecule type" value="Genomic_DNA"/>
</dbReference>